<evidence type="ECO:0000256" key="3">
    <source>
        <dbReference type="ARBA" id="ARBA00022475"/>
    </source>
</evidence>
<evidence type="ECO:0000256" key="10">
    <source>
        <dbReference type="PROSITE-ProRule" id="PRU01193"/>
    </source>
</evidence>
<dbReference type="SMART" id="SM01091">
    <property type="entry name" value="CorC_HlyC"/>
    <property type="match status" value="1"/>
</dbReference>
<dbReference type="SUPFAM" id="SSF56176">
    <property type="entry name" value="FAD-binding/transporter-associated domain-like"/>
    <property type="match status" value="1"/>
</dbReference>
<evidence type="ECO:0000259" key="13">
    <source>
        <dbReference type="PROSITE" id="PS51846"/>
    </source>
</evidence>
<evidence type="ECO:0000256" key="5">
    <source>
        <dbReference type="ARBA" id="ARBA00022737"/>
    </source>
</evidence>
<keyword evidence="6 10" id="KW-1133">Transmembrane helix</keyword>
<feature type="transmembrane region" description="Helical" evidence="11">
    <location>
        <begin position="61"/>
        <end position="82"/>
    </location>
</feature>
<reference evidence="14" key="1">
    <citation type="submission" date="2023-11" db="EMBL/GenBank/DDBJ databases">
        <title>Scrofimicrobium hongkongense sp. nov., isolated from a patient with peritonitis.</title>
        <authorList>
            <person name="Lao H.Y."/>
            <person name="Wong A.Y.P."/>
            <person name="Ng T.L."/>
            <person name="Wong R.Y.L."/>
            <person name="Yau M.C.Y."/>
            <person name="Lam J.Y.W."/>
            <person name="Siu G.K.H."/>
        </authorList>
    </citation>
    <scope>NUCLEOTIDE SEQUENCE</scope>
    <source>
        <strain evidence="14">R131</strain>
    </source>
</reference>
<dbReference type="InterPro" id="IPR051676">
    <property type="entry name" value="UPF0053_domain"/>
</dbReference>
<evidence type="ECO:0000256" key="4">
    <source>
        <dbReference type="ARBA" id="ARBA00022692"/>
    </source>
</evidence>
<dbReference type="PANTHER" id="PTHR43099">
    <property type="entry name" value="UPF0053 PROTEIN YRKA"/>
    <property type="match status" value="1"/>
</dbReference>
<comment type="similarity">
    <text evidence="2">Belongs to the UPF0053 family.</text>
</comment>
<dbReference type="SMART" id="SM00116">
    <property type="entry name" value="CBS"/>
    <property type="match status" value="2"/>
</dbReference>
<evidence type="ECO:0000259" key="12">
    <source>
        <dbReference type="PROSITE" id="PS51371"/>
    </source>
</evidence>
<feature type="transmembrane region" description="Helical" evidence="11">
    <location>
        <begin position="94"/>
        <end position="118"/>
    </location>
</feature>
<dbReference type="InterPro" id="IPR046342">
    <property type="entry name" value="CBS_dom_sf"/>
</dbReference>
<evidence type="ECO:0000256" key="2">
    <source>
        <dbReference type="ARBA" id="ARBA00006337"/>
    </source>
</evidence>
<dbReference type="InterPro" id="IPR005170">
    <property type="entry name" value="Transptr-assoc_dom"/>
</dbReference>
<evidence type="ECO:0000256" key="9">
    <source>
        <dbReference type="PROSITE-ProRule" id="PRU00703"/>
    </source>
</evidence>
<dbReference type="InterPro" id="IPR016169">
    <property type="entry name" value="FAD-bd_PCMH_sub2"/>
</dbReference>
<dbReference type="Gene3D" id="3.10.580.10">
    <property type="entry name" value="CBS-domain"/>
    <property type="match status" value="1"/>
</dbReference>
<dbReference type="KEGG" id="sapp:SAC06_02710"/>
<feature type="domain" description="CNNM transmembrane" evidence="13">
    <location>
        <begin position="1"/>
        <end position="201"/>
    </location>
</feature>
<evidence type="ECO:0000313" key="14">
    <source>
        <dbReference type="EMBL" id="XBW08486.1"/>
    </source>
</evidence>
<dbReference type="InterPro" id="IPR036318">
    <property type="entry name" value="FAD-bd_PCMH-like_sf"/>
</dbReference>
<keyword evidence="3" id="KW-1003">Cell membrane</keyword>
<feature type="transmembrane region" description="Helical" evidence="11">
    <location>
        <begin position="6"/>
        <end position="31"/>
    </location>
</feature>
<evidence type="ECO:0000256" key="6">
    <source>
        <dbReference type="ARBA" id="ARBA00022989"/>
    </source>
</evidence>
<dbReference type="PANTHER" id="PTHR43099:SF6">
    <property type="entry name" value="UPF0053 PROTEIN RV1842C"/>
    <property type="match status" value="1"/>
</dbReference>
<dbReference type="SUPFAM" id="SSF54631">
    <property type="entry name" value="CBS-domain pair"/>
    <property type="match status" value="1"/>
</dbReference>
<dbReference type="RefSeq" id="WP_350258686.1">
    <property type="nucleotide sequence ID" value="NZ_CP138335.1"/>
</dbReference>
<evidence type="ECO:0000256" key="7">
    <source>
        <dbReference type="ARBA" id="ARBA00023122"/>
    </source>
</evidence>
<sequence>MLVDVLLILLGIVLTFGTAVFVAAEFSFVALDQASVAQKAETGGARINLVLKGLRTLSTQLSGAQVGITLTTILLGYTTQVALADLLTEWMGGWGWAVAGLVAGLVAALLVNGFSMLFGELVPKNMALADPLKTASLVAPLQLGFTWLFKPVITMLNGSANFILHRFGIEPQEEISSARSAAELEALVRHSAELGTLDEGTADLLTKSITMEGLTAQDVMTDRGRMTTLTEESTAADVVEAARASGHSRFPIIGSTSDDVVGLVNLRRAIAVPYERRGEVPVMSSSLSIPPPLVPETMRLAPLLVQLRDEGMQMAVVVDEYGGTSGIVTLEDVVEEIVGEVSDEHDRRRLGIRTAGPGRYRVPGTLRPDELADQTGIDLPEDGHYETLAGLVISHLDRIPEVGDRVEVNGVTLEVRAMERRRIVTLLVEEKR</sequence>
<dbReference type="PROSITE" id="PS51846">
    <property type="entry name" value="CNNM"/>
    <property type="match status" value="1"/>
</dbReference>
<dbReference type="AlphaFoldDB" id="A0AAU7V7Q2"/>
<keyword evidence="7 9" id="KW-0129">CBS domain</keyword>
<dbReference type="Pfam" id="PF00571">
    <property type="entry name" value="CBS"/>
    <property type="match status" value="2"/>
</dbReference>
<evidence type="ECO:0000256" key="1">
    <source>
        <dbReference type="ARBA" id="ARBA00004651"/>
    </source>
</evidence>
<organism evidence="14">
    <name type="scientific">Scrofimicrobium appendicitidis</name>
    <dbReference type="NCBI Taxonomy" id="3079930"/>
    <lineage>
        <taxon>Bacteria</taxon>
        <taxon>Bacillati</taxon>
        <taxon>Actinomycetota</taxon>
        <taxon>Actinomycetes</taxon>
        <taxon>Actinomycetales</taxon>
        <taxon>Actinomycetaceae</taxon>
        <taxon>Scrofimicrobium</taxon>
    </lineage>
</organism>
<feature type="domain" description="CBS" evidence="12">
    <location>
        <begin position="220"/>
        <end position="280"/>
    </location>
</feature>
<protein>
    <submittedName>
        <fullName evidence="14">Hemolysin family protein</fullName>
    </submittedName>
</protein>
<dbReference type="GO" id="GO:0050660">
    <property type="term" value="F:flavin adenine dinucleotide binding"/>
    <property type="evidence" value="ECO:0007669"/>
    <property type="project" value="InterPro"/>
</dbReference>
<keyword evidence="5" id="KW-0677">Repeat</keyword>
<feature type="domain" description="CBS" evidence="12">
    <location>
        <begin position="283"/>
        <end position="344"/>
    </location>
</feature>
<proteinExistence type="inferred from homology"/>
<evidence type="ECO:0000256" key="8">
    <source>
        <dbReference type="ARBA" id="ARBA00023136"/>
    </source>
</evidence>
<keyword evidence="4 10" id="KW-0812">Transmembrane</keyword>
<dbReference type="Gene3D" id="3.30.465.10">
    <property type="match status" value="1"/>
</dbReference>
<dbReference type="InterPro" id="IPR002550">
    <property type="entry name" value="CNNM"/>
</dbReference>
<dbReference type="CDD" id="cd04590">
    <property type="entry name" value="CBS_pair_CorC_HlyC_assoc"/>
    <property type="match status" value="1"/>
</dbReference>
<dbReference type="Pfam" id="PF03471">
    <property type="entry name" value="CorC_HlyC"/>
    <property type="match status" value="1"/>
</dbReference>
<dbReference type="PROSITE" id="PS51371">
    <property type="entry name" value="CBS"/>
    <property type="match status" value="2"/>
</dbReference>
<comment type="subcellular location">
    <subcellularLocation>
        <location evidence="1">Cell membrane</location>
        <topology evidence="1">Multi-pass membrane protein</topology>
    </subcellularLocation>
</comment>
<accession>A0AAU7V7Q2</accession>
<name>A0AAU7V7Q2_9ACTO</name>
<dbReference type="InterPro" id="IPR044751">
    <property type="entry name" value="Ion_transp-like_CBS"/>
</dbReference>
<dbReference type="Pfam" id="PF01595">
    <property type="entry name" value="CNNM"/>
    <property type="match status" value="1"/>
</dbReference>
<keyword evidence="8 10" id="KW-0472">Membrane</keyword>
<dbReference type="InterPro" id="IPR000644">
    <property type="entry name" value="CBS_dom"/>
</dbReference>
<gene>
    <name evidence="14" type="ORF">SAC06_02710</name>
</gene>
<dbReference type="EMBL" id="CP138335">
    <property type="protein sequence ID" value="XBW08486.1"/>
    <property type="molecule type" value="Genomic_DNA"/>
</dbReference>
<evidence type="ECO:0000256" key="11">
    <source>
        <dbReference type="SAM" id="Phobius"/>
    </source>
</evidence>
<dbReference type="GO" id="GO:0005886">
    <property type="term" value="C:plasma membrane"/>
    <property type="evidence" value="ECO:0007669"/>
    <property type="project" value="UniProtKB-SubCell"/>
</dbReference>